<sequence>MLSLGEICRPTGLSIRPVCHHLLPLRTSSTVLHLMALANP</sequence>
<dbReference type="RefSeq" id="WP_343886856.1">
    <property type="nucleotide sequence ID" value="NZ_BAAAKI010000024.1"/>
</dbReference>
<name>A0ABW1X6F6_9ACTN</name>
<keyword evidence="2" id="KW-1185">Reference proteome</keyword>
<dbReference type="EMBL" id="JBHSUA010000025">
    <property type="protein sequence ID" value="MFC6398034.1"/>
    <property type="molecule type" value="Genomic_DNA"/>
</dbReference>
<proteinExistence type="predicted"/>
<comment type="caution">
    <text evidence="1">The sequence shown here is derived from an EMBL/GenBank/DDBJ whole genome shotgun (WGS) entry which is preliminary data.</text>
</comment>
<organism evidence="1 2">
    <name type="scientific">Luteococcus sanguinis</name>
    <dbReference type="NCBI Taxonomy" id="174038"/>
    <lineage>
        <taxon>Bacteria</taxon>
        <taxon>Bacillati</taxon>
        <taxon>Actinomycetota</taxon>
        <taxon>Actinomycetes</taxon>
        <taxon>Propionibacteriales</taxon>
        <taxon>Propionibacteriaceae</taxon>
        <taxon>Luteococcus</taxon>
    </lineage>
</organism>
<protein>
    <submittedName>
        <fullName evidence="1">Uncharacterized protein</fullName>
    </submittedName>
</protein>
<gene>
    <name evidence="1" type="ORF">ACFP57_13720</name>
</gene>
<evidence type="ECO:0000313" key="2">
    <source>
        <dbReference type="Proteomes" id="UP001596266"/>
    </source>
</evidence>
<reference evidence="2" key="1">
    <citation type="journal article" date="2019" name="Int. J. Syst. Evol. Microbiol.">
        <title>The Global Catalogue of Microorganisms (GCM) 10K type strain sequencing project: providing services to taxonomists for standard genome sequencing and annotation.</title>
        <authorList>
            <consortium name="The Broad Institute Genomics Platform"/>
            <consortium name="The Broad Institute Genome Sequencing Center for Infectious Disease"/>
            <person name="Wu L."/>
            <person name="Ma J."/>
        </authorList>
    </citation>
    <scope>NUCLEOTIDE SEQUENCE [LARGE SCALE GENOMIC DNA]</scope>
    <source>
        <strain evidence="2">CGMCC 1.15277</strain>
    </source>
</reference>
<evidence type="ECO:0000313" key="1">
    <source>
        <dbReference type="EMBL" id="MFC6398034.1"/>
    </source>
</evidence>
<dbReference type="Proteomes" id="UP001596266">
    <property type="component" value="Unassembled WGS sequence"/>
</dbReference>
<accession>A0ABW1X6F6</accession>